<dbReference type="EMBL" id="LSZW01000002">
    <property type="protein sequence ID" value="KXK67084.1"/>
    <property type="molecule type" value="Genomic_DNA"/>
</dbReference>
<reference evidence="2 3" key="1">
    <citation type="submission" date="2016-02" db="EMBL/GenBank/DDBJ databases">
        <authorList>
            <person name="Wen L."/>
            <person name="He K."/>
            <person name="Yang H."/>
        </authorList>
    </citation>
    <scope>NUCLEOTIDE SEQUENCE [LARGE SCALE GENOMIC DNA]</scope>
    <source>
        <strain evidence="2 3">DSM 22607</strain>
    </source>
</reference>
<gene>
    <name evidence="2" type="ORF">HMPREF3293_00008</name>
</gene>
<accession>A0A136Q908</accession>
<organism evidence="2 3">
    <name type="scientific">Christensenella minuta</name>
    <dbReference type="NCBI Taxonomy" id="626937"/>
    <lineage>
        <taxon>Bacteria</taxon>
        <taxon>Bacillati</taxon>
        <taxon>Bacillota</taxon>
        <taxon>Clostridia</taxon>
        <taxon>Christensenellales</taxon>
        <taxon>Christensenellaceae</taxon>
        <taxon>Christensenella</taxon>
    </lineage>
</organism>
<keyword evidence="1" id="KW-0812">Transmembrane</keyword>
<feature type="transmembrane region" description="Helical" evidence="1">
    <location>
        <begin position="6"/>
        <end position="25"/>
    </location>
</feature>
<comment type="caution">
    <text evidence="2">The sequence shown here is derived from an EMBL/GenBank/DDBJ whole genome shotgun (WGS) entry which is preliminary data.</text>
</comment>
<keyword evidence="3" id="KW-1185">Reference proteome</keyword>
<name>A0A136Q908_9FIRM</name>
<protein>
    <submittedName>
        <fullName evidence="2">Uncharacterized protein</fullName>
    </submittedName>
</protein>
<keyword evidence="1" id="KW-1133">Transmembrane helix</keyword>
<keyword evidence="1" id="KW-0472">Membrane</keyword>
<evidence type="ECO:0000313" key="2">
    <source>
        <dbReference type="EMBL" id="KXK67084.1"/>
    </source>
</evidence>
<proteinExistence type="predicted"/>
<evidence type="ECO:0000313" key="3">
    <source>
        <dbReference type="Proteomes" id="UP000070366"/>
    </source>
</evidence>
<sequence>MSEISGFYTNVSLVFLFFTKMWNNLTRMENNSHEKGKKNE</sequence>
<dbReference type="AlphaFoldDB" id="A0A136Q908"/>
<evidence type="ECO:0000256" key="1">
    <source>
        <dbReference type="SAM" id="Phobius"/>
    </source>
</evidence>
<dbReference type="Proteomes" id="UP000070366">
    <property type="component" value="Unassembled WGS sequence"/>
</dbReference>